<dbReference type="SUPFAM" id="SSF53098">
    <property type="entry name" value="Ribonuclease H-like"/>
    <property type="match status" value="1"/>
</dbReference>
<evidence type="ECO:0000256" key="2">
    <source>
        <dbReference type="SAM" id="MobiDB-lite"/>
    </source>
</evidence>
<feature type="domain" description="Poly(A)-specific ribonuclease RNA-binding" evidence="4">
    <location>
        <begin position="452"/>
        <end position="508"/>
    </location>
</feature>
<evidence type="ECO:0000256" key="3">
    <source>
        <dbReference type="SAM" id="Phobius"/>
    </source>
</evidence>
<evidence type="ECO:0000313" key="5">
    <source>
        <dbReference type="EMBL" id="KAJ3096223.1"/>
    </source>
</evidence>
<dbReference type="GO" id="GO:0003723">
    <property type="term" value="F:RNA binding"/>
    <property type="evidence" value="ECO:0007669"/>
    <property type="project" value="InterPro"/>
</dbReference>
<dbReference type="InterPro" id="IPR006941">
    <property type="entry name" value="RNase_CAF1"/>
</dbReference>
<dbReference type="GO" id="GO:1990432">
    <property type="term" value="P:siRNA 3'-end processing"/>
    <property type="evidence" value="ECO:0007669"/>
    <property type="project" value="TreeGrafter"/>
</dbReference>
<dbReference type="GO" id="GO:0046872">
    <property type="term" value="F:metal ion binding"/>
    <property type="evidence" value="ECO:0007669"/>
    <property type="project" value="InterPro"/>
</dbReference>
<dbReference type="Gene3D" id="3.30.1370.50">
    <property type="entry name" value="R3H-like domain"/>
    <property type="match status" value="1"/>
</dbReference>
<keyword evidence="6" id="KW-1185">Reference proteome</keyword>
<reference evidence="5" key="1">
    <citation type="submission" date="2020-05" db="EMBL/GenBank/DDBJ databases">
        <title>Phylogenomic resolution of chytrid fungi.</title>
        <authorList>
            <person name="Stajich J.E."/>
            <person name="Amses K."/>
            <person name="Simmons R."/>
            <person name="Seto K."/>
            <person name="Myers J."/>
            <person name="Bonds A."/>
            <person name="Quandt C.A."/>
            <person name="Barry K."/>
            <person name="Liu P."/>
            <person name="Grigoriev I."/>
            <person name="Longcore J.E."/>
            <person name="James T.Y."/>
        </authorList>
    </citation>
    <scope>NUCLEOTIDE SEQUENCE</scope>
    <source>
        <strain evidence="5">JEL0513</strain>
    </source>
</reference>
<dbReference type="Gene3D" id="3.30.70.330">
    <property type="match status" value="1"/>
</dbReference>
<keyword evidence="3" id="KW-0472">Membrane</keyword>
<dbReference type="InterPro" id="IPR014789">
    <property type="entry name" value="PolyA-riboNase_RNA-binding"/>
</dbReference>
<dbReference type="PANTHER" id="PTHR15092">
    <property type="entry name" value="POLY A -SPECIFIC RIBONUCLEASE/TARGET OF EGR1, MEMBER 1"/>
    <property type="match status" value="1"/>
</dbReference>
<feature type="region of interest" description="Disordered" evidence="2">
    <location>
        <begin position="403"/>
        <end position="425"/>
    </location>
</feature>
<name>A0AAD5SRH1_9FUNG</name>
<dbReference type="InterPro" id="IPR012337">
    <property type="entry name" value="RNaseH-like_sf"/>
</dbReference>
<dbReference type="Proteomes" id="UP001211907">
    <property type="component" value="Unassembled WGS sequence"/>
</dbReference>
<dbReference type="PANTHER" id="PTHR15092:SF22">
    <property type="entry name" value="POLY(A)-SPECIFIC RIBONUCLEASE PNLDC1"/>
    <property type="match status" value="1"/>
</dbReference>
<proteinExistence type="inferred from homology"/>
<sequence>MAQFVIGRKTFGEALRVLRAALATCDVVAIDTELTGLHRAASEAPHVDDTPQRRFDKMRASAAAFAVVQFGVSTFTVPILLLLSVYPSLRWDPAIAKYVARAFNFPIFAHQGKALFALDRRFLVESSSVDFLVNNGFNFDDTFKNGIPYVRHDEERRARINIDAATASSSSANDDAMDIDEASKAFVDSAMSRIDDWFNNATSLNEPLTILAENSYKKRLIHQQVRLRYDCHLSTRARNRDIVVSKASDADRAKAKASSNSIKDKLDAELDYLVGFRHVVDAISASGKPLIGHNISLSNNPEVPCRTARKRFRIQKSVPFCLSSKYITNSALQEMATQLSQYPFKEPDFIMHPDFPNYASTASGQERFHEASYDAYITGTSFLKMMHLIANLPAGKKLDLSLDNESHNVDGSDEPVGPPGEPTVTTKDHLKRFLNKLNVMRSDEPVLNLTGDESPVDKSHLVHLSNFPSSWKTHTLLGIAFPHLGHAFVRWLSDTSCFIAVTDRSRVAPESVAALRSAVAAKRLEEDQKASGGGAAMLAVTGQTQVLMYDEFLALFGENAGVAQQEQEQLPVVQGKKRTRVEGEVVEEGEVDESEDGVTLLDGKGDGVTTASFVAGKDAEIEEQAAKRQKVDNGCFLV</sequence>
<dbReference type="GO" id="GO:0000289">
    <property type="term" value="P:nuclear-transcribed mRNA poly(A) tail shortening"/>
    <property type="evidence" value="ECO:0007669"/>
    <property type="project" value="TreeGrafter"/>
</dbReference>
<dbReference type="Gene3D" id="3.30.420.10">
    <property type="entry name" value="Ribonuclease H-like superfamily/Ribonuclease H"/>
    <property type="match status" value="2"/>
</dbReference>
<dbReference type="InterPro" id="IPR012677">
    <property type="entry name" value="Nucleotide-bd_a/b_plait_sf"/>
</dbReference>
<dbReference type="GO" id="GO:1990431">
    <property type="term" value="P:priRNA 3'-end processing"/>
    <property type="evidence" value="ECO:0007669"/>
    <property type="project" value="TreeGrafter"/>
</dbReference>
<dbReference type="GO" id="GO:0005634">
    <property type="term" value="C:nucleus"/>
    <property type="evidence" value="ECO:0007669"/>
    <property type="project" value="InterPro"/>
</dbReference>
<evidence type="ECO:0000259" key="4">
    <source>
        <dbReference type="Pfam" id="PF08675"/>
    </source>
</evidence>
<gene>
    <name evidence="5" type="ORF">HK100_005615</name>
</gene>
<feature type="transmembrane region" description="Helical" evidence="3">
    <location>
        <begin position="62"/>
        <end position="86"/>
    </location>
</feature>
<evidence type="ECO:0000256" key="1">
    <source>
        <dbReference type="ARBA" id="ARBA00008372"/>
    </source>
</evidence>
<dbReference type="InterPro" id="IPR036867">
    <property type="entry name" value="R3H_dom_sf"/>
</dbReference>
<dbReference type="Pfam" id="PF08675">
    <property type="entry name" value="RNA_bind"/>
    <property type="match status" value="1"/>
</dbReference>
<keyword evidence="3" id="KW-0812">Transmembrane</keyword>
<organism evidence="5 6">
    <name type="scientific">Physocladia obscura</name>
    <dbReference type="NCBI Taxonomy" id="109957"/>
    <lineage>
        <taxon>Eukaryota</taxon>
        <taxon>Fungi</taxon>
        <taxon>Fungi incertae sedis</taxon>
        <taxon>Chytridiomycota</taxon>
        <taxon>Chytridiomycota incertae sedis</taxon>
        <taxon>Chytridiomycetes</taxon>
        <taxon>Chytridiales</taxon>
        <taxon>Chytriomycetaceae</taxon>
        <taxon>Physocladia</taxon>
    </lineage>
</organism>
<dbReference type="AlphaFoldDB" id="A0AAD5SRH1"/>
<dbReference type="GO" id="GO:0004535">
    <property type="term" value="F:poly(A)-specific ribonuclease activity"/>
    <property type="evidence" value="ECO:0007669"/>
    <property type="project" value="InterPro"/>
</dbReference>
<evidence type="ECO:0000313" key="6">
    <source>
        <dbReference type="Proteomes" id="UP001211907"/>
    </source>
</evidence>
<protein>
    <recommendedName>
        <fullName evidence="4">Poly(A)-specific ribonuclease RNA-binding domain-containing protein</fullName>
    </recommendedName>
</protein>
<keyword evidence="3" id="KW-1133">Transmembrane helix</keyword>
<comment type="caution">
    <text evidence="5">The sequence shown here is derived from an EMBL/GenBank/DDBJ whole genome shotgun (WGS) entry which is preliminary data.</text>
</comment>
<dbReference type="EMBL" id="JADGJH010002619">
    <property type="protein sequence ID" value="KAJ3096223.1"/>
    <property type="molecule type" value="Genomic_DNA"/>
</dbReference>
<dbReference type="InterPro" id="IPR036397">
    <property type="entry name" value="RNaseH_sf"/>
</dbReference>
<dbReference type="InterPro" id="IPR051181">
    <property type="entry name" value="CAF1_poly(A)_ribonucleases"/>
</dbReference>
<dbReference type="GO" id="GO:0005737">
    <property type="term" value="C:cytoplasm"/>
    <property type="evidence" value="ECO:0007669"/>
    <property type="project" value="InterPro"/>
</dbReference>
<dbReference type="SUPFAM" id="SSF82708">
    <property type="entry name" value="R3H domain"/>
    <property type="match status" value="1"/>
</dbReference>
<comment type="similarity">
    <text evidence="1">Belongs to the CAF1 family.</text>
</comment>
<dbReference type="Pfam" id="PF04857">
    <property type="entry name" value="CAF1"/>
    <property type="match status" value="1"/>
</dbReference>
<accession>A0AAD5SRH1</accession>